<keyword evidence="2 10" id="KW-0479">Metal-binding</keyword>
<dbReference type="GO" id="GO:0046872">
    <property type="term" value="F:metal ion binding"/>
    <property type="evidence" value="ECO:0007669"/>
    <property type="project" value="UniProtKB-KW"/>
</dbReference>
<gene>
    <name evidence="11" type="ORF">WJX72_007133</name>
</gene>
<dbReference type="Proteomes" id="UP001489004">
    <property type="component" value="Unassembled WGS sequence"/>
</dbReference>
<dbReference type="GO" id="GO:0010011">
    <property type="term" value="F:auxin binding"/>
    <property type="evidence" value="ECO:0007669"/>
    <property type="project" value="InterPro"/>
</dbReference>
<dbReference type="Gene3D" id="2.60.120.10">
    <property type="entry name" value="Jelly Rolls"/>
    <property type="match status" value="1"/>
</dbReference>
<dbReference type="SUPFAM" id="SSF51182">
    <property type="entry name" value="RmlC-like cupins"/>
    <property type="match status" value="1"/>
</dbReference>
<dbReference type="InterPro" id="IPR014710">
    <property type="entry name" value="RmlC-like_jellyroll"/>
</dbReference>
<dbReference type="PRINTS" id="PR00655">
    <property type="entry name" value="AUXINBINDNGP"/>
</dbReference>
<evidence type="ECO:0000313" key="11">
    <source>
        <dbReference type="EMBL" id="KAK9818095.1"/>
    </source>
</evidence>
<keyword evidence="4" id="KW-0256">Endoplasmic reticulum</keyword>
<keyword evidence="3" id="KW-0732">Signal</keyword>
<dbReference type="InterPro" id="IPR000526">
    <property type="entry name" value="Auxin-bd"/>
</dbReference>
<feature type="binding site" evidence="10">
    <location>
        <position position="95"/>
    </location>
    <ligand>
        <name>Zn(2+)</name>
        <dbReference type="ChEBI" id="CHEBI:29105"/>
    </ligand>
</feature>
<dbReference type="Pfam" id="PF02041">
    <property type="entry name" value="Auxin_BP"/>
    <property type="match status" value="1"/>
</dbReference>
<protein>
    <recommendedName>
        <fullName evidence="13">Cysteine dioxygenase</fullName>
    </recommendedName>
</protein>
<keyword evidence="7" id="KW-0325">Glycoprotein</keyword>
<keyword evidence="12" id="KW-1185">Reference proteome</keyword>
<comment type="subcellular location">
    <subcellularLocation>
        <location evidence="1">Endoplasmic reticulum lumen</location>
    </subcellularLocation>
</comment>
<evidence type="ECO:0000256" key="9">
    <source>
        <dbReference type="PIRSR" id="PIRSR600526-1"/>
    </source>
</evidence>
<sequence>MRAFITRFAPLVVAFLIGWRFRTAWDHATLVKERICTDVYAEPLQPAVYALEEMDPFIAPGLPVHMTAAGHVYHGTRQIEVWLQTLRPGQSTPIHNHDCEEINIVLKGEGMAHHRSKDGSVVGRALHANSTALAQSGTIYQMSNTGQVAMSLLVVMGCAPASITVHEDWEAPVSQATRVFPMFWDRTCPSKLPRTLQARIAPGRSRVEL</sequence>
<evidence type="ECO:0000256" key="7">
    <source>
        <dbReference type="ARBA" id="ARBA00023180"/>
    </source>
</evidence>
<dbReference type="EMBL" id="JALJOR010000004">
    <property type="protein sequence ID" value="KAK9818095.1"/>
    <property type="molecule type" value="Genomic_DNA"/>
</dbReference>
<dbReference type="GO" id="GO:0009734">
    <property type="term" value="P:auxin-activated signaling pathway"/>
    <property type="evidence" value="ECO:0007669"/>
    <property type="project" value="UniProtKB-KW"/>
</dbReference>
<comment type="caution">
    <text evidence="11">The sequence shown here is derived from an EMBL/GenBank/DDBJ whole genome shotgun (WGS) entry which is preliminary data.</text>
</comment>
<evidence type="ECO:0000256" key="2">
    <source>
        <dbReference type="ARBA" id="ARBA00022723"/>
    </source>
</evidence>
<dbReference type="InterPro" id="IPR011051">
    <property type="entry name" value="RmlC_Cupin_sf"/>
</dbReference>
<evidence type="ECO:0000256" key="3">
    <source>
        <dbReference type="ARBA" id="ARBA00022729"/>
    </source>
</evidence>
<keyword evidence="5 10" id="KW-0862">Zinc</keyword>
<dbReference type="PANTHER" id="PTHR37236:SF1">
    <property type="entry name" value="AUXIN-BINDING PROTEIN 1"/>
    <property type="match status" value="1"/>
</dbReference>
<reference evidence="11 12" key="1">
    <citation type="journal article" date="2024" name="Nat. Commun.">
        <title>Phylogenomics reveals the evolutionary origins of lichenization in chlorophyte algae.</title>
        <authorList>
            <person name="Puginier C."/>
            <person name="Libourel C."/>
            <person name="Otte J."/>
            <person name="Skaloud P."/>
            <person name="Haon M."/>
            <person name="Grisel S."/>
            <person name="Petersen M."/>
            <person name="Berrin J.G."/>
            <person name="Delaux P.M."/>
            <person name="Dal Grande F."/>
            <person name="Keller J."/>
        </authorList>
    </citation>
    <scope>NUCLEOTIDE SEQUENCE [LARGE SCALE GENOMIC DNA]</scope>
    <source>
        <strain evidence="11 12">SAG 2043</strain>
    </source>
</reference>
<evidence type="ECO:0000256" key="6">
    <source>
        <dbReference type="ARBA" id="ARBA00023170"/>
    </source>
</evidence>
<name>A0AAW1Q7E5_9CHLO</name>
<evidence type="ECO:0008006" key="13">
    <source>
        <dbReference type="Google" id="ProtNLM"/>
    </source>
</evidence>
<feature type="glycosylation site" description="N-linked (GlcNAc...) asparagine" evidence="9">
    <location>
        <position position="129"/>
    </location>
</feature>
<evidence type="ECO:0000256" key="4">
    <source>
        <dbReference type="ARBA" id="ARBA00022824"/>
    </source>
</evidence>
<dbReference type="PANTHER" id="PTHR37236">
    <property type="entry name" value="AUXIN-BINDING PROTEIN 1"/>
    <property type="match status" value="1"/>
</dbReference>
<feature type="binding site" evidence="10">
    <location>
        <position position="101"/>
    </location>
    <ligand>
        <name>Zn(2+)</name>
        <dbReference type="ChEBI" id="CHEBI:29105"/>
    </ligand>
</feature>
<accession>A0AAW1Q7E5</accession>
<keyword evidence="6" id="KW-0675">Receptor</keyword>
<organism evidence="11 12">
    <name type="scientific">[Myrmecia] bisecta</name>
    <dbReference type="NCBI Taxonomy" id="41462"/>
    <lineage>
        <taxon>Eukaryota</taxon>
        <taxon>Viridiplantae</taxon>
        <taxon>Chlorophyta</taxon>
        <taxon>core chlorophytes</taxon>
        <taxon>Trebouxiophyceae</taxon>
        <taxon>Trebouxiales</taxon>
        <taxon>Trebouxiaceae</taxon>
        <taxon>Myrmecia</taxon>
    </lineage>
</organism>
<evidence type="ECO:0000313" key="12">
    <source>
        <dbReference type="Proteomes" id="UP001489004"/>
    </source>
</evidence>
<evidence type="ECO:0000256" key="1">
    <source>
        <dbReference type="ARBA" id="ARBA00004319"/>
    </source>
</evidence>
<dbReference type="GO" id="GO:0005788">
    <property type="term" value="C:endoplasmic reticulum lumen"/>
    <property type="evidence" value="ECO:0007669"/>
    <property type="project" value="UniProtKB-SubCell"/>
</dbReference>
<feature type="binding site" evidence="10">
    <location>
        <position position="97"/>
    </location>
    <ligand>
        <name>Zn(2+)</name>
        <dbReference type="ChEBI" id="CHEBI:29105"/>
    </ligand>
</feature>
<evidence type="ECO:0000256" key="5">
    <source>
        <dbReference type="ARBA" id="ARBA00022833"/>
    </source>
</evidence>
<evidence type="ECO:0000256" key="10">
    <source>
        <dbReference type="PIRSR" id="PIRSR600526-2"/>
    </source>
</evidence>
<keyword evidence="8" id="KW-0927">Auxin signaling pathway</keyword>
<dbReference type="AlphaFoldDB" id="A0AAW1Q7E5"/>
<evidence type="ECO:0000256" key="8">
    <source>
        <dbReference type="ARBA" id="ARBA00023294"/>
    </source>
</evidence>
<proteinExistence type="predicted"/>